<dbReference type="EMBL" id="JPMD01000001">
    <property type="protein sequence ID" value="KEZ88739.1"/>
    <property type="molecule type" value="Genomic_DNA"/>
</dbReference>
<comment type="caution">
    <text evidence="2">Lacks conserved residue(s) required for the propagation of feature annotation.</text>
</comment>
<evidence type="ECO:0000256" key="1">
    <source>
        <dbReference type="ARBA" id="ARBA00023125"/>
    </source>
</evidence>
<dbReference type="RefSeq" id="WP_035129106.1">
    <property type="nucleotide sequence ID" value="NZ_JPMD01000001.1"/>
</dbReference>
<sequence length="112" mass="12695">MNKVTLIGNVVRELELKTYDGSEGKGSYTKFTLAVNEYRHKDKDNNAVFINVVAFGRQAEILGQYVTKGSKLGIEGKINTDSYINSKGEKKYGFVVTLERFYFLDIKKENIS</sequence>
<comment type="caution">
    <text evidence="4">The sequence shown here is derived from an EMBL/GenBank/DDBJ whole genome shotgun (WGS) entry which is preliminary data.</text>
</comment>
<dbReference type="Gene3D" id="2.40.50.140">
    <property type="entry name" value="Nucleic acid-binding proteins"/>
    <property type="match status" value="1"/>
</dbReference>
<dbReference type="Pfam" id="PF00436">
    <property type="entry name" value="SSB"/>
    <property type="match status" value="1"/>
</dbReference>
<dbReference type="GO" id="GO:0006260">
    <property type="term" value="P:DNA replication"/>
    <property type="evidence" value="ECO:0007669"/>
    <property type="project" value="InterPro"/>
</dbReference>
<dbReference type="PANTHER" id="PTHR10302">
    <property type="entry name" value="SINGLE-STRANDED DNA-BINDING PROTEIN"/>
    <property type="match status" value="1"/>
</dbReference>
<comment type="subunit">
    <text evidence="2">Homotetramer.</text>
</comment>
<evidence type="ECO:0000313" key="4">
    <source>
        <dbReference type="EMBL" id="KEZ88739.1"/>
    </source>
</evidence>
<dbReference type="InterPro" id="IPR011344">
    <property type="entry name" value="ssDNA-bd"/>
</dbReference>
<dbReference type="PROSITE" id="PS50935">
    <property type="entry name" value="SSB"/>
    <property type="match status" value="1"/>
</dbReference>
<dbReference type="HAMAP" id="MF_00984">
    <property type="entry name" value="SSB"/>
    <property type="match status" value="1"/>
</dbReference>
<keyword evidence="5" id="KW-1185">Reference proteome</keyword>
<accession>A0A084JIF5</accession>
<dbReference type="GO" id="GO:0009295">
    <property type="term" value="C:nucleoid"/>
    <property type="evidence" value="ECO:0007669"/>
    <property type="project" value="TreeGrafter"/>
</dbReference>
<evidence type="ECO:0000313" key="5">
    <source>
        <dbReference type="Proteomes" id="UP000028542"/>
    </source>
</evidence>
<dbReference type="InterPro" id="IPR000424">
    <property type="entry name" value="Primosome_PriB/ssb"/>
</dbReference>
<dbReference type="eggNOG" id="COG0629">
    <property type="taxonomic scope" value="Bacteria"/>
</dbReference>
<dbReference type="STRING" id="318464.IO99_00770"/>
<dbReference type="NCBIfam" id="TIGR00621">
    <property type="entry name" value="ssb"/>
    <property type="match status" value="1"/>
</dbReference>
<evidence type="ECO:0000256" key="2">
    <source>
        <dbReference type="HAMAP-Rule" id="MF_00984"/>
    </source>
</evidence>
<name>A0A084JIF5_9CLOT</name>
<dbReference type="SUPFAM" id="SSF50249">
    <property type="entry name" value="Nucleic acid-binding proteins"/>
    <property type="match status" value="1"/>
</dbReference>
<dbReference type="PIRSF" id="PIRSF002070">
    <property type="entry name" value="SSB"/>
    <property type="match status" value="1"/>
</dbReference>
<reference evidence="4 5" key="1">
    <citation type="submission" date="2014-07" db="EMBL/GenBank/DDBJ databases">
        <title>Draft genome of Clostridium sulfidigenes 113A isolated from sediments associated with methane hydrate from Krishna Godavari basin.</title>
        <authorList>
            <person name="Honkalas V.S."/>
            <person name="Dabir A.P."/>
            <person name="Arora P."/>
            <person name="Dhakephalkar P.K."/>
        </authorList>
    </citation>
    <scope>NUCLEOTIDE SEQUENCE [LARGE SCALE GENOMIC DNA]</scope>
    <source>
        <strain evidence="4 5">113A</strain>
    </source>
</reference>
<dbReference type="CDD" id="cd04496">
    <property type="entry name" value="SSB_OBF"/>
    <property type="match status" value="1"/>
</dbReference>
<evidence type="ECO:0000256" key="3">
    <source>
        <dbReference type="PIRNR" id="PIRNR002070"/>
    </source>
</evidence>
<dbReference type="Proteomes" id="UP000028542">
    <property type="component" value="Unassembled WGS sequence"/>
</dbReference>
<proteinExistence type="inferred from homology"/>
<organism evidence="4 5">
    <name type="scientific">Clostridium sulfidigenes</name>
    <dbReference type="NCBI Taxonomy" id="318464"/>
    <lineage>
        <taxon>Bacteria</taxon>
        <taxon>Bacillati</taxon>
        <taxon>Bacillota</taxon>
        <taxon>Clostridia</taxon>
        <taxon>Eubacteriales</taxon>
        <taxon>Clostridiaceae</taxon>
        <taxon>Clostridium</taxon>
    </lineage>
</organism>
<protein>
    <recommendedName>
        <fullName evidence="2 3">Single-stranded DNA-binding protein</fullName>
        <shortName evidence="2">SSB</shortName>
    </recommendedName>
</protein>
<dbReference type="InterPro" id="IPR012340">
    <property type="entry name" value="NA-bd_OB-fold"/>
</dbReference>
<dbReference type="PANTHER" id="PTHR10302:SF27">
    <property type="entry name" value="SINGLE-STRANDED DNA-BINDING PROTEIN"/>
    <property type="match status" value="1"/>
</dbReference>
<dbReference type="AlphaFoldDB" id="A0A084JIF5"/>
<dbReference type="GO" id="GO:0003697">
    <property type="term" value="F:single-stranded DNA binding"/>
    <property type="evidence" value="ECO:0007669"/>
    <property type="project" value="UniProtKB-UniRule"/>
</dbReference>
<keyword evidence="1 2" id="KW-0238">DNA-binding</keyword>
<gene>
    <name evidence="4" type="ORF">IO99_00770</name>
</gene>